<comment type="caution">
    <text evidence="2">The sequence shown here is derived from an EMBL/GenBank/DDBJ whole genome shotgun (WGS) entry which is preliminary data.</text>
</comment>
<dbReference type="RefSeq" id="XP_060297534.1">
    <property type="nucleotide sequence ID" value="XM_060437509.1"/>
</dbReference>
<dbReference type="PANTHER" id="PTHR46411">
    <property type="entry name" value="FAMILY ATPASE, PUTATIVE-RELATED"/>
    <property type="match status" value="1"/>
</dbReference>
<dbReference type="InterPro" id="IPR003593">
    <property type="entry name" value="AAA+_ATPase"/>
</dbReference>
<dbReference type="InterPro" id="IPR027417">
    <property type="entry name" value="P-loop_NTPase"/>
</dbReference>
<sequence>GRNLVFLLHGPPGVGKTATVEAVAQQYQKPLFSNTSGDLGSTPDAVESSLTEIFHLANVWDCTLLLDEADVFLEEREKTDLGRNAVVSVFLRVMEYYNGILVLTTNRPGQLYEAIKSRVHSALLYKPLTLKQTREIFIMNIKRLGRGGGDHARVRRAQARICISRYLDVETSPQP</sequence>
<dbReference type="PRINTS" id="PR00300">
    <property type="entry name" value="CLPPROTEASEA"/>
</dbReference>
<dbReference type="EMBL" id="JAUIRO010000003">
    <property type="protein sequence ID" value="KAK0721610.1"/>
    <property type="molecule type" value="Genomic_DNA"/>
</dbReference>
<keyword evidence="3" id="KW-1185">Reference proteome</keyword>
<dbReference type="SUPFAM" id="SSF52540">
    <property type="entry name" value="P-loop containing nucleoside triphosphate hydrolases"/>
    <property type="match status" value="1"/>
</dbReference>
<dbReference type="GeneID" id="85320779"/>
<reference evidence="2" key="1">
    <citation type="submission" date="2023-06" db="EMBL/GenBank/DDBJ databases">
        <title>Genome-scale phylogeny and comparative genomics of the fungal order Sordariales.</title>
        <authorList>
            <consortium name="Lawrence Berkeley National Laboratory"/>
            <person name="Hensen N."/>
            <person name="Bonometti L."/>
            <person name="Westerberg I."/>
            <person name="Brannstrom I.O."/>
            <person name="Guillou S."/>
            <person name="Cros-Aarteil S."/>
            <person name="Calhoun S."/>
            <person name="Haridas S."/>
            <person name="Kuo A."/>
            <person name="Mondo S."/>
            <person name="Pangilinan J."/>
            <person name="Riley R."/>
            <person name="LaButti K."/>
            <person name="Andreopoulos B."/>
            <person name="Lipzen A."/>
            <person name="Chen C."/>
            <person name="Yanf M."/>
            <person name="Daum C."/>
            <person name="Ng V."/>
            <person name="Clum A."/>
            <person name="Steindorff A."/>
            <person name="Ohm R."/>
            <person name="Martin F."/>
            <person name="Silar P."/>
            <person name="Natvig D."/>
            <person name="Lalanne C."/>
            <person name="Gautier V."/>
            <person name="Ament-velasquez S.L."/>
            <person name="Kruys A."/>
            <person name="Hutchinson M.I."/>
            <person name="Powell A.J."/>
            <person name="Barry K."/>
            <person name="Miller A.N."/>
            <person name="Grigoriev I.V."/>
            <person name="Debuchy R."/>
            <person name="Gladieux P."/>
            <person name="Thoren M.H."/>
            <person name="Johannesson H."/>
        </authorList>
    </citation>
    <scope>NUCLEOTIDE SEQUENCE</scope>
    <source>
        <strain evidence="2">SMH2392-1A</strain>
    </source>
</reference>
<accession>A0AA40DZN4</accession>
<dbReference type="SMART" id="SM00382">
    <property type="entry name" value="AAA"/>
    <property type="match status" value="1"/>
</dbReference>
<dbReference type="Gene3D" id="3.40.50.300">
    <property type="entry name" value="P-loop containing nucleotide triphosphate hydrolases"/>
    <property type="match status" value="1"/>
</dbReference>
<evidence type="ECO:0000313" key="3">
    <source>
        <dbReference type="Proteomes" id="UP001172101"/>
    </source>
</evidence>
<keyword evidence="2" id="KW-0378">Hydrolase</keyword>
<evidence type="ECO:0000259" key="1">
    <source>
        <dbReference type="SMART" id="SM00382"/>
    </source>
</evidence>
<organism evidence="2 3">
    <name type="scientific">Lasiosphaeria miniovina</name>
    <dbReference type="NCBI Taxonomy" id="1954250"/>
    <lineage>
        <taxon>Eukaryota</taxon>
        <taxon>Fungi</taxon>
        <taxon>Dikarya</taxon>
        <taxon>Ascomycota</taxon>
        <taxon>Pezizomycotina</taxon>
        <taxon>Sordariomycetes</taxon>
        <taxon>Sordariomycetidae</taxon>
        <taxon>Sordariales</taxon>
        <taxon>Lasiosphaeriaceae</taxon>
        <taxon>Lasiosphaeria</taxon>
    </lineage>
</organism>
<dbReference type="PANTHER" id="PTHR46411:SF3">
    <property type="entry name" value="AAA+ ATPASE DOMAIN-CONTAINING PROTEIN"/>
    <property type="match status" value="1"/>
</dbReference>
<proteinExistence type="predicted"/>
<dbReference type="Proteomes" id="UP001172101">
    <property type="component" value="Unassembled WGS sequence"/>
</dbReference>
<evidence type="ECO:0000313" key="2">
    <source>
        <dbReference type="EMBL" id="KAK0721610.1"/>
    </source>
</evidence>
<dbReference type="GO" id="GO:0005524">
    <property type="term" value="F:ATP binding"/>
    <property type="evidence" value="ECO:0007669"/>
    <property type="project" value="InterPro"/>
</dbReference>
<dbReference type="Pfam" id="PF00004">
    <property type="entry name" value="AAA"/>
    <property type="match status" value="1"/>
</dbReference>
<dbReference type="AlphaFoldDB" id="A0AA40DZN4"/>
<feature type="non-terminal residue" evidence="2">
    <location>
        <position position="175"/>
    </location>
</feature>
<dbReference type="GO" id="GO:0016887">
    <property type="term" value="F:ATP hydrolysis activity"/>
    <property type="evidence" value="ECO:0007669"/>
    <property type="project" value="InterPro"/>
</dbReference>
<feature type="domain" description="AAA+ ATPase" evidence="1">
    <location>
        <begin position="2"/>
        <end position="167"/>
    </location>
</feature>
<dbReference type="InterPro" id="IPR003959">
    <property type="entry name" value="ATPase_AAA_core"/>
</dbReference>
<name>A0AA40DZN4_9PEZI</name>
<dbReference type="InterPro" id="IPR001270">
    <property type="entry name" value="ClpA/B"/>
</dbReference>
<gene>
    <name evidence="2" type="ORF">B0T26DRAFT_643177</name>
</gene>
<protein>
    <submittedName>
        <fullName evidence="2">P-loop containing nucleoside triphosphate hydrolase protein</fullName>
    </submittedName>
</protein>